<name>A0A9D5CJY4_9LILI</name>
<dbReference type="PANTHER" id="PTHR31267:SF2">
    <property type="entry name" value="EXPRESSED PROTEIN"/>
    <property type="match status" value="1"/>
</dbReference>
<keyword evidence="2" id="KW-0472">Membrane</keyword>
<evidence type="ECO:0000313" key="3">
    <source>
        <dbReference type="EMBL" id="KAJ0973932.1"/>
    </source>
</evidence>
<keyword evidence="4" id="KW-1185">Reference proteome</keyword>
<gene>
    <name evidence="3" type="ORF">J5N97_015897</name>
</gene>
<dbReference type="EMBL" id="JAGGNH010000004">
    <property type="protein sequence ID" value="KAJ0973932.1"/>
    <property type="molecule type" value="Genomic_DNA"/>
</dbReference>
<evidence type="ECO:0000313" key="4">
    <source>
        <dbReference type="Proteomes" id="UP001085076"/>
    </source>
</evidence>
<feature type="region of interest" description="Disordered" evidence="1">
    <location>
        <begin position="60"/>
        <end position="86"/>
    </location>
</feature>
<reference evidence="3" key="1">
    <citation type="submission" date="2021-03" db="EMBL/GenBank/DDBJ databases">
        <authorList>
            <person name="Li Z."/>
            <person name="Yang C."/>
        </authorList>
    </citation>
    <scope>NUCLEOTIDE SEQUENCE</scope>
    <source>
        <strain evidence="3">Dzin_1.0</strain>
        <tissue evidence="3">Leaf</tissue>
    </source>
</reference>
<dbReference type="AlphaFoldDB" id="A0A9D5CJY4"/>
<comment type="caution">
    <text evidence="3">The sequence shown here is derived from an EMBL/GenBank/DDBJ whole genome shotgun (WGS) entry which is preliminary data.</text>
</comment>
<sequence>MAGDSSRFTFVCGFEGFKEIPFLLFVGVFLSTLNSTFYLVQQRNQQLVLNSVAQGSKCFHSSSQQQPMSSQQPGMSQPQSRQQAGSNDLQLLQQHLMYKQLQEFQRHQQLQQLNQVATEILLKENNLYFSEQGHTQDGAMIAKQGFQGNDLFVNAPNQNRISGMTPENIHQVAHQLRGFHVQENRNVEGQSDWSESVQDKIVVQTGASRVASSLDPTEGEAIVWQ</sequence>
<feature type="transmembrane region" description="Helical" evidence="2">
    <location>
        <begin position="20"/>
        <end position="40"/>
    </location>
</feature>
<evidence type="ECO:0000256" key="2">
    <source>
        <dbReference type="SAM" id="Phobius"/>
    </source>
</evidence>
<dbReference type="OrthoDB" id="1926238at2759"/>
<proteinExistence type="predicted"/>
<dbReference type="PANTHER" id="PTHR31267">
    <property type="entry name" value="DENTIN SIALOPHOSPHOPROTEIN-LIKE PROTEIN"/>
    <property type="match status" value="1"/>
</dbReference>
<organism evidence="3 4">
    <name type="scientific">Dioscorea zingiberensis</name>
    <dbReference type="NCBI Taxonomy" id="325984"/>
    <lineage>
        <taxon>Eukaryota</taxon>
        <taxon>Viridiplantae</taxon>
        <taxon>Streptophyta</taxon>
        <taxon>Embryophyta</taxon>
        <taxon>Tracheophyta</taxon>
        <taxon>Spermatophyta</taxon>
        <taxon>Magnoliopsida</taxon>
        <taxon>Liliopsida</taxon>
        <taxon>Dioscoreales</taxon>
        <taxon>Dioscoreaceae</taxon>
        <taxon>Dioscorea</taxon>
    </lineage>
</organism>
<keyword evidence="2" id="KW-1133">Transmembrane helix</keyword>
<dbReference type="Proteomes" id="UP001085076">
    <property type="component" value="Miscellaneous, Linkage group lg04"/>
</dbReference>
<accession>A0A9D5CJY4</accession>
<protein>
    <submittedName>
        <fullName evidence="3">Uncharacterized protein</fullName>
    </submittedName>
</protein>
<reference evidence="3" key="2">
    <citation type="journal article" date="2022" name="Hortic Res">
        <title>The genome of Dioscorea zingiberensis sheds light on the biosynthesis, origin and evolution of the medicinally important diosgenin saponins.</title>
        <authorList>
            <person name="Li Y."/>
            <person name="Tan C."/>
            <person name="Li Z."/>
            <person name="Guo J."/>
            <person name="Li S."/>
            <person name="Chen X."/>
            <person name="Wang C."/>
            <person name="Dai X."/>
            <person name="Yang H."/>
            <person name="Song W."/>
            <person name="Hou L."/>
            <person name="Xu J."/>
            <person name="Tong Z."/>
            <person name="Xu A."/>
            <person name="Yuan X."/>
            <person name="Wang W."/>
            <person name="Yang Q."/>
            <person name="Chen L."/>
            <person name="Sun Z."/>
            <person name="Wang K."/>
            <person name="Pan B."/>
            <person name="Chen J."/>
            <person name="Bao Y."/>
            <person name="Liu F."/>
            <person name="Qi X."/>
            <person name="Gang D.R."/>
            <person name="Wen J."/>
            <person name="Li J."/>
        </authorList>
    </citation>
    <scope>NUCLEOTIDE SEQUENCE</scope>
    <source>
        <strain evidence="3">Dzin_1.0</strain>
    </source>
</reference>
<evidence type="ECO:0000256" key="1">
    <source>
        <dbReference type="SAM" id="MobiDB-lite"/>
    </source>
</evidence>
<feature type="compositionally biased region" description="Low complexity" evidence="1">
    <location>
        <begin position="61"/>
        <end position="83"/>
    </location>
</feature>
<keyword evidence="2" id="KW-0812">Transmembrane</keyword>